<gene>
    <name evidence="1" type="ORF">AVDCRST_MAG40-3060</name>
</gene>
<reference evidence="1" key="1">
    <citation type="submission" date="2020-02" db="EMBL/GenBank/DDBJ databases">
        <authorList>
            <person name="Meier V. D."/>
        </authorList>
    </citation>
    <scope>NUCLEOTIDE SEQUENCE</scope>
    <source>
        <strain evidence="1">AVDCRST_MAG40</strain>
    </source>
</reference>
<feature type="non-terminal residue" evidence="1">
    <location>
        <position position="1"/>
    </location>
</feature>
<dbReference type="EMBL" id="CADCTX010000841">
    <property type="protein sequence ID" value="CAA9354256.1"/>
    <property type="molecule type" value="Genomic_DNA"/>
</dbReference>
<organism evidence="1">
    <name type="scientific">uncultured Gemmatimonadaceae bacterium</name>
    <dbReference type="NCBI Taxonomy" id="246130"/>
    <lineage>
        <taxon>Bacteria</taxon>
        <taxon>Pseudomonadati</taxon>
        <taxon>Gemmatimonadota</taxon>
        <taxon>Gemmatimonadia</taxon>
        <taxon>Gemmatimonadales</taxon>
        <taxon>Gemmatimonadaceae</taxon>
        <taxon>environmental samples</taxon>
    </lineage>
</organism>
<sequence>DEPGGPTGARATALADAGAGLAARGALFDRDVRFRLDFPIYVERPALVVSARRNDDRQPVGARVSFSFTDLW</sequence>
<protein>
    <submittedName>
        <fullName evidence="1">Uncharacterized protein</fullName>
    </submittedName>
</protein>
<accession>A0A6J4MA78</accession>
<dbReference type="AlphaFoldDB" id="A0A6J4MA78"/>
<proteinExistence type="predicted"/>
<evidence type="ECO:0000313" key="1">
    <source>
        <dbReference type="EMBL" id="CAA9354256.1"/>
    </source>
</evidence>
<name>A0A6J4MA78_9BACT</name>